<protein>
    <recommendedName>
        <fullName evidence="4">Glycosyltransferase RgtA/B/C/D-like domain-containing protein</fullName>
    </recommendedName>
</protein>
<feature type="transmembrane region" description="Helical" evidence="2">
    <location>
        <begin position="135"/>
        <end position="152"/>
    </location>
</feature>
<evidence type="ECO:0008006" key="4">
    <source>
        <dbReference type="Google" id="ProtNLM"/>
    </source>
</evidence>
<keyword evidence="2" id="KW-0812">Transmembrane</keyword>
<keyword evidence="2" id="KW-1133">Transmembrane helix</keyword>
<gene>
    <name evidence="3" type="ORF">AVDCRST_MAG50-925</name>
</gene>
<sequence>MDHRVEPAPPEAGQGEGKRRRPRSVAAATSIALLAALPALVSAVVLLVSRQDSFLPFGDHAVLHLSVRDVGRERVLLGPYSRFGFYHPGPLAAYLLSVPYRLLGGAHESLSIGALVINAASLGGIATVVHRRLGTTVALWTITVLAVTIRLVEPGFLRDSWNPMLPILPFLLAVLLGWAALCGELWALPLAVVPASLAVQSHVGYLAPVGAAMAVVSIGLLVRVVRQRSTGVVRGARGRRRLVALLLTGALGALVWLPPVIQQMTDDRGNAEQLLRYFRNASPHSSMAAGLRSVADELAKVPAYVLGVDPPDSVLLPQRWPTWAVAIGVAALVGAVVLAALRRRGDVVWLAALSGAVGLAGVAAVARIEGYPFLYVTRWTVVIGALAWTTVGAAVLPAVGAWLDRAADRSAWVRRPAAAITVVVAVLACGSTAVATAGSASADTPQTDYSGDLSLLIGAVHRDLLDNGILRSDGSSDVVVVEFAATTRADLVGTSFTGSGLVLGLVEKGADVQVSPYWEMPFGSRLTERVADARYLATIAYADGTSPPPKPGQRVLAVSGQYEVYGGMLAPPPMPGASNEPAR</sequence>
<evidence type="ECO:0000313" key="3">
    <source>
        <dbReference type="EMBL" id="CAA9209440.1"/>
    </source>
</evidence>
<feature type="transmembrane region" description="Helical" evidence="2">
    <location>
        <begin position="415"/>
        <end position="437"/>
    </location>
</feature>
<keyword evidence="2" id="KW-0472">Membrane</keyword>
<feature type="transmembrane region" description="Helical" evidence="2">
    <location>
        <begin position="85"/>
        <end position="103"/>
    </location>
</feature>
<accession>A0A6J4H072</accession>
<feature type="transmembrane region" description="Helical" evidence="2">
    <location>
        <begin position="380"/>
        <end position="403"/>
    </location>
</feature>
<feature type="transmembrane region" description="Helical" evidence="2">
    <location>
        <begin position="348"/>
        <end position="368"/>
    </location>
</feature>
<name>A0A6J4H072_9ACTN</name>
<feature type="region of interest" description="Disordered" evidence="1">
    <location>
        <begin position="1"/>
        <end position="22"/>
    </location>
</feature>
<feature type="transmembrane region" description="Helical" evidence="2">
    <location>
        <begin position="320"/>
        <end position="341"/>
    </location>
</feature>
<dbReference type="AlphaFoldDB" id="A0A6J4H072"/>
<evidence type="ECO:0000256" key="2">
    <source>
        <dbReference type="SAM" id="Phobius"/>
    </source>
</evidence>
<feature type="transmembrane region" description="Helical" evidence="2">
    <location>
        <begin position="164"/>
        <end position="188"/>
    </location>
</feature>
<organism evidence="3">
    <name type="scientific">uncultured Acidimicrobiales bacterium</name>
    <dbReference type="NCBI Taxonomy" id="310071"/>
    <lineage>
        <taxon>Bacteria</taxon>
        <taxon>Bacillati</taxon>
        <taxon>Actinomycetota</taxon>
        <taxon>Acidimicrobiia</taxon>
        <taxon>Acidimicrobiales</taxon>
        <taxon>environmental samples</taxon>
    </lineage>
</organism>
<proteinExistence type="predicted"/>
<reference evidence="3" key="1">
    <citation type="submission" date="2020-02" db="EMBL/GenBank/DDBJ databases">
        <authorList>
            <person name="Meier V. D."/>
        </authorList>
    </citation>
    <scope>NUCLEOTIDE SEQUENCE</scope>
    <source>
        <strain evidence="3">AVDCRST_MAG50</strain>
    </source>
</reference>
<feature type="transmembrane region" description="Helical" evidence="2">
    <location>
        <begin position="110"/>
        <end position="129"/>
    </location>
</feature>
<dbReference type="EMBL" id="CADCTF010000001">
    <property type="protein sequence ID" value="CAA9209440.1"/>
    <property type="molecule type" value="Genomic_DNA"/>
</dbReference>
<feature type="transmembrane region" description="Helical" evidence="2">
    <location>
        <begin position="203"/>
        <end position="222"/>
    </location>
</feature>
<feature type="transmembrane region" description="Helical" evidence="2">
    <location>
        <begin position="25"/>
        <end position="48"/>
    </location>
</feature>
<feature type="transmembrane region" description="Helical" evidence="2">
    <location>
        <begin position="242"/>
        <end position="261"/>
    </location>
</feature>
<evidence type="ECO:0000256" key="1">
    <source>
        <dbReference type="SAM" id="MobiDB-lite"/>
    </source>
</evidence>